<reference evidence="1" key="1">
    <citation type="submission" date="2019-04" db="EMBL/GenBank/DDBJ databases">
        <title>Microbes associate with the intestines of laboratory mice.</title>
        <authorList>
            <person name="Navarre W."/>
            <person name="Wong E."/>
            <person name="Huang K."/>
            <person name="Tropini C."/>
            <person name="Ng K."/>
            <person name="Yu B."/>
        </authorList>
    </citation>
    <scope>NUCLEOTIDE SEQUENCE</scope>
    <source>
        <strain evidence="1">NM04_E33</strain>
    </source>
</reference>
<accession>A0AC61REL5</accession>
<proteinExistence type="predicted"/>
<dbReference type="EMBL" id="SRYB01000024">
    <property type="protein sequence ID" value="TGY77452.1"/>
    <property type="molecule type" value="Genomic_DNA"/>
</dbReference>
<evidence type="ECO:0000313" key="1">
    <source>
        <dbReference type="EMBL" id="TGY77452.1"/>
    </source>
</evidence>
<gene>
    <name evidence="1" type="ORF">E5331_14170</name>
</gene>
<dbReference type="Proteomes" id="UP000306319">
    <property type="component" value="Unassembled WGS sequence"/>
</dbReference>
<sequence>MQVVSAREFRSNQGRFLTAAREGQSVLLTSRYGNFKIVPVTEEDSLTDRICRGLEQVKLMETGKMPCKTIEEFLDEL</sequence>
<protein>
    <submittedName>
        <fullName evidence="1">Prevent-host-death protein</fullName>
    </submittedName>
</protein>
<organism evidence="1 2">
    <name type="scientific">Lepagella muris</name>
    <dbReference type="NCBI Taxonomy" id="3032870"/>
    <lineage>
        <taxon>Bacteria</taxon>
        <taxon>Pseudomonadati</taxon>
        <taxon>Bacteroidota</taxon>
        <taxon>Bacteroidia</taxon>
        <taxon>Bacteroidales</taxon>
        <taxon>Muribaculaceae</taxon>
        <taxon>Lepagella</taxon>
    </lineage>
</organism>
<name>A0AC61REL5_9BACT</name>
<keyword evidence="2" id="KW-1185">Reference proteome</keyword>
<comment type="caution">
    <text evidence="1">The sequence shown here is derived from an EMBL/GenBank/DDBJ whole genome shotgun (WGS) entry which is preliminary data.</text>
</comment>
<evidence type="ECO:0000313" key="2">
    <source>
        <dbReference type="Proteomes" id="UP000306319"/>
    </source>
</evidence>